<dbReference type="Pfam" id="PF09139">
    <property type="entry name" value="Tam41_Mmp37"/>
    <property type="match status" value="1"/>
</dbReference>
<dbReference type="GO" id="GO:0032049">
    <property type="term" value="P:cardiolipin biosynthetic process"/>
    <property type="evidence" value="ECO:0007669"/>
    <property type="project" value="InterPro"/>
</dbReference>
<protein>
    <submittedName>
        <fullName evidence="2">Phosphatidate cytidylyltransferase, mitochondrial isoform X2</fullName>
    </submittedName>
</protein>
<dbReference type="AlphaFoldDB" id="A0A3L6T691"/>
<evidence type="ECO:0000256" key="1">
    <source>
        <dbReference type="SAM" id="MobiDB-lite"/>
    </source>
</evidence>
<organism evidence="2 3">
    <name type="scientific">Panicum miliaceum</name>
    <name type="common">Proso millet</name>
    <name type="synonym">Broomcorn millet</name>
    <dbReference type="NCBI Taxonomy" id="4540"/>
    <lineage>
        <taxon>Eukaryota</taxon>
        <taxon>Viridiplantae</taxon>
        <taxon>Streptophyta</taxon>
        <taxon>Embryophyta</taxon>
        <taxon>Tracheophyta</taxon>
        <taxon>Spermatophyta</taxon>
        <taxon>Magnoliopsida</taxon>
        <taxon>Liliopsida</taxon>
        <taxon>Poales</taxon>
        <taxon>Poaceae</taxon>
        <taxon>PACMAD clade</taxon>
        <taxon>Panicoideae</taxon>
        <taxon>Panicodae</taxon>
        <taxon>Paniceae</taxon>
        <taxon>Panicinae</taxon>
        <taxon>Panicum</taxon>
        <taxon>Panicum sect. Panicum</taxon>
    </lineage>
</organism>
<dbReference type="InterPro" id="IPR015222">
    <property type="entry name" value="Tam41"/>
</dbReference>
<dbReference type="UniPathway" id="UPA00557">
    <property type="reaction ID" value="UER00614"/>
</dbReference>
<feature type="region of interest" description="Disordered" evidence="1">
    <location>
        <begin position="1"/>
        <end position="27"/>
    </location>
</feature>
<feature type="compositionally biased region" description="Basic and acidic residues" evidence="1">
    <location>
        <begin position="16"/>
        <end position="27"/>
    </location>
</feature>
<accession>A0A3L6T691</accession>
<evidence type="ECO:0000313" key="2">
    <source>
        <dbReference type="EMBL" id="RLN32978.1"/>
    </source>
</evidence>
<keyword evidence="2" id="KW-0548">Nucleotidyltransferase</keyword>
<dbReference type="GO" id="GO:0004605">
    <property type="term" value="F:phosphatidate cytidylyltransferase activity"/>
    <property type="evidence" value="ECO:0007669"/>
    <property type="project" value="InterPro"/>
</dbReference>
<evidence type="ECO:0000313" key="3">
    <source>
        <dbReference type="Proteomes" id="UP000275267"/>
    </source>
</evidence>
<proteinExistence type="predicted"/>
<dbReference type="Proteomes" id="UP000275267">
    <property type="component" value="Unassembled WGS sequence"/>
</dbReference>
<dbReference type="STRING" id="4540.A0A3L6T691"/>
<name>A0A3L6T691_PANMI</name>
<comment type="caution">
    <text evidence="2">The sequence shown here is derived from an EMBL/GenBank/DDBJ whole genome shotgun (WGS) entry which is preliminary data.</text>
</comment>
<keyword evidence="2" id="KW-0808">Transferase</keyword>
<dbReference type="OrthoDB" id="341477at2759"/>
<sequence length="165" mass="18136">MFGTPSSVASRGSLLRPDRRGASRGRDSCAAATMASQPIRALALLPACSTSHPGALSLSDSSHRCKCSQRRLSPEACPGLVVMTAQRRPDWCRPMPWAALPRLKPGEAPRTNPAGWHVVFTGLGSQITGLADRVGVRVYFNPFVEWRDKEMKYGVVRMKTWPWMS</sequence>
<reference evidence="3" key="1">
    <citation type="journal article" date="2019" name="Nat. Commun.">
        <title>The genome of broomcorn millet.</title>
        <authorList>
            <person name="Zou C."/>
            <person name="Miki D."/>
            <person name="Li D."/>
            <person name="Tang Q."/>
            <person name="Xiao L."/>
            <person name="Rajput S."/>
            <person name="Deng P."/>
            <person name="Jia W."/>
            <person name="Huang R."/>
            <person name="Zhang M."/>
            <person name="Sun Y."/>
            <person name="Hu J."/>
            <person name="Fu X."/>
            <person name="Schnable P.S."/>
            <person name="Li F."/>
            <person name="Zhang H."/>
            <person name="Feng B."/>
            <person name="Zhu X."/>
            <person name="Liu R."/>
            <person name="Schnable J.C."/>
            <person name="Zhu J.-K."/>
            <person name="Zhang H."/>
        </authorList>
    </citation>
    <scope>NUCLEOTIDE SEQUENCE [LARGE SCALE GENOMIC DNA]</scope>
</reference>
<feature type="compositionally biased region" description="Polar residues" evidence="1">
    <location>
        <begin position="1"/>
        <end position="10"/>
    </location>
</feature>
<dbReference type="GO" id="GO:0016024">
    <property type="term" value="P:CDP-diacylglycerol biosynthetic process"/>
    <property type="evidence" value="ECO:0007669"/>
    <property type="project" value="UniProtKB-UniPathway"/>
</dbReference>
<keyword evidence="3" id="KW-1185">Reference proteome</keyword>
<dbReference type="EMBL" id="PQIB02000002">
    <property type="protein sequence ID" value="RLN32978.1"/>
    <property type="molecule type" value="Genomic_DNA"/>
</dbReference>
<gene>
    <name evidence="2" type="ORF">C2845_PM03G28400</name>
</gene>